<keyword evidence="2" id="KW-0479">Metal-binding</keyword>
<evidence type="ECO:0000256" key="5">
    <source>
        <dbReference type="ARBA" id="ARBA00023049"/>
    </source>
</evidence>
<dbReference type="GO" id="GO:0006508">
    <property type="term" value="P:proteolysis"/>
    <property type="evidence" value="ECO:0007669"/>
    <property type="project" value="UniProtKB-KW"/>
</dbReference>
<dbReference type="EMBL" id="CP063849">
    <property type="protein sequence ID" value="QOY86613.1"/>
    <property type="molecule type" value="Genomic_DNA"/>
</dbReference>
<dbReference type="GO" id="GO:0008235">
    <property type="term" value="F:metalloexopeptidase activity"/>
    <property type="evidence" value="ECO:0007669"/>
    <property type="project" value="TreeGrafter"/>
</dbReference>
<evidence type="ECO:0000256" key="2">
    <source>
        <dbReference type="ARBA" id="ARBA00022723"/>
    </source>
</evidence>
<protein>
    <submittedName>
        <fullName evidence="7">M67 family metallopeptidase</fullName>
    </submittedName>
</protein>
<keyword evidence="8" id="KW-1185">Reference proteome</keyword>
<dbReference type="Proteomes" id="UP000593892">
    <property type="component" value="Chromosome"/>
</dbReference>
<accession>A0A7S7NMZ8</accession>
<evidence type="ECO:0000256" key="4">
    <source>
        <dbReference type="ARBA" id="ARBA00022833"/>
    </source>
</evidence>
<dbReference type="KEGG" id="pfer:IRI77_28040"/>
<dbReference type="Gene3D" id="3.40.140.10">
    <property type="entry name" value="Cytidine Deaminase, domain 2"/>
    <property type="match status" value="1"/>
</dbReference>
<proteinExistence type="predicted"/>
<dbReference type="InterPro" id="IPR000555">
    <property type="entry name" value="JAMM/MPN+_dom"/>
</dbReference>
<evidence type="ECO:0000313" key="7">
    <source>
        <dbReference type="EMBL" id="QOY86613.1"/>
    </source>
</evidence>
<dbReference type="SUPFAM" id="SSF102712">
    <property type="entry name" value="JAB1/MPN domain"/>
    <property type="match status" value="1"/>
</dbReference>
<evidence type="ECO:0000256" key="1">
    <source>
        <dbReference type="ARBA" id="ARBA00022670"/>
    </source>
</evidence>
<dbReference type="GO" id="GO:0008270">
    <property type="term" value="F:zinc ion binding"/>
    <property type="evidence" value="ECO:0007669"/>
    <property type="project" value="TreeGrafter"/>
</dbReference>
<dbReference type="AlphaFoldDB" id="A0A7S7NMZ8"/>
<dbReference type="SMART" id="SM00232">
    <property type="entry name" value="JAB_MPN"/>
    <property type="match status" value="1"/>
</dbReference>
<dbReference type="FunFam" id="3.40.140.10:FF:000085">
    <property type="entry name" value="Mov34/MPN/PAD-1 family protein"/>
    <property type="match status" value="1"/>
</dbReference>
<keyword evidence="4" id="KW-0862">Zinc</keyword>
<dbReference type="InterPro" id="IPR051929">
    <property type="entry name" value="VirAsm_ModProt"/>
</dbReference>
<evidence type="ECO:0000256" key="3">
    <source>
        <dbReference type="ARBA" id="ARBA00022801"/>
    </source>
</evidence>
<reference evidence="7 8" key="1">
    <citation type="submission" date="2020-10" db="EMBL/GenBank/DDBJ databases">
        <title>Complete genome sequence of Paludibaculum fermentans P105T, a facultatively anaerobic acidobacterium capable of dissimilatory Fe(III) reduction.</title>
        <authorList>
            <person name="Dedysh S.N."/>
            <person name="Beletsky A.V."/>
            <person name="Kulichevskaya I.S."/>
            <person name="Mardanov A.V."/>
            <person name="Ravin N.V."/>
        </authorList>
    </citation>
    <scope>NUCLEOTIDE SEQUENCE [LARGE SCALE GENOMIC DNA]</scope>
    <source>
        <strain evidence="7 8">P105</strain>
    </source>
</reference>
<name>A0A7S7NMZ8_PALFE</name>
<keyword evidence="1" id="KW-0645">Protease</keyword>
<organism evidence="7 8">
    <name type="scientific">Paludibaculum fermentans</name>
    <dbReference type="NCBI Taxonomy" id="1473598"/>
    <lineage>
        <taxon>Bacteria</taxon>
        <taxon>Pseudomonadati</taxon>
        <taxon>Acidobacteriota</taxon>
        <taxon>Terriglobia</taxon>
        <taxon>Bryobacterales</taxon>
        <taxon>Bryobacteraceae</taxon>
        <taxon>Paludibaculum</taxon>
    </lineage>
</organism>
<gene>
    <name evidence="7" type="ORF">IRI77_28040</name>
</gene>
<feature type="domain" description="JAB1/MPN/MOV34 metalloenzyme" evidence="6">
    <location>
        <begin position="1"/>
        <end position="135"/>
    </location>
</feature>
<evidence type="ECO:0000313" key="8">
    <source>
        <dbReference type="Proteomes" id="UP000593892"/>
    </source>
</evidence>
<dbReference type="InterPro" id="IPR028090">
    <property type="entry name" value="JAB_dom_prok"/>
</dbReference>
<dbReference type="CDD" id="cd08070">
    <property type="entry name" value="MPN_like"/>
    <property type="match status" value="1"/>
</dbReference>
<dbReference type="PANTHER" id="PTHR34858:SF1">
    <property type="entry name" value="CYSO-CYSTEINE PEPTIDASE"/>
    <property type="match status" value="1"/>
</dbReference>
<keyword evidence="3" id="KW-0378">Hydrolase</keyword>
<keyword evidence="5" id="KW-0482">Metalloprotease</keyword>
<sequence length="142" mass="16081">MIRIEPHPWDVMLRHALDCYPRECCGIMLGTLNDGDERTVTAAIACRNSYEGDQSDRFELDPKDQLAAQRLAREQKLEVLGFFHSHPDCDSYFSATDLANSWPWYSNVVISIVGGALNQAKAFRANDTQTESTEEILTWPQS</sequence>
<dbReference type="Pfam" id="PF14464">
    <property type="entry name" value="Prok-JAB"/>
    <property type="match status" value="1"/>
</dbReference>
<dbReference type="PANTHER" id="PTHR34858">
    <property type="entry name" value="CYSO-CYSTEINE PEPTIDASE"/>
    <property type="match status" value="1"/>
</dbReference>
<evidence type="ECO:0000259" key="6">
    <source>
        <dbReference type="SMART" id="SM00232"/>
    </source>
</evidence>